<dbReference type="EMBL" id="GGEC01055507">
    <property type="protein sequence ID" value="MBX35991.1"/>
    <property type="molecule type" value="Transcribed_RNA"/>
</dbReference>
<evidence type="ECO:0000313" key="1">
    <source>
        <dbReference type="EMBL" id="MBX35991.1"/>
    </source>
</evidence>
<name>A0A2P2N0L8_RHIMU</name>
<reference evidence="1" key="1">
    <citation type="submission" date="2018-02" db="EMBL/GenBank/DDBJ databases">
        <title>Rhizophora mucronata_Transcriptome.</title>
        <authorList>
            <person name="Meera S.P."/>
            <person name="Sreeshan A."/>
            <person name="Augustine A."/>
        </authorList>
    </citation>
    <scope>NUCLEOTIDE SEQUENCE</scope>
    <source>
        <tissue evidence="1">Leaf</tissue>
    </source>
</reference>
<protein>
    <submittedName>
        <fullName evidence="1">Uncharacterized protein</fullName>
    </submittedName>
</protein>
<dbReference type="AlphaFoldDB" id="A0A2P2N0L8"/>
<sequence length="36" mass="4173">MCSVVATFSFLFLLHCRHITLSSLEISAAFYFLFAW</sequence>
<proteinExistence type="predicted"/>
<accession>A0A2P2N0L8</accession>
<organism evidence="1">
    <name type="scientific">Rhizophora mucronata</name>
    <name type="common">Asiatic mangrove</name>
    <dbReference type="NCBI Taxonomy" id="61149"/>
    <lineage>
        <taxon>Eukaryota</taxon>
        <taxon>Viridiplantae</taxon>
        <taxon>Streptophyta</taxon>
        <taxon>Embryophyta</taxon>
        <taxon>Tracheophyta</taxon>
        <taxon>Spermatophyta</taxon>
        <taxon>Magnoliopsida</taxon>
        <taxon>eudicotyledons</taxon>
        <taxon>Gunneridae</taxon>
        <taxon>Pentapetalae</taxon>
        <taxon>rosids</taxon>
        <taxon>fabids</taxon>
        <taxon>Malpighiales</taxon>
        <taxon>Rhizophoraceae</taxon>
        <taxon>Rhizophora</taxon>
    </lineage>
</organism>